<dbReference type="OrthoDB" id="6902169at2"/>
<gene>
    <name evidence="3" type="ORF">SAMN05444390_1012027</name>
</gene>
<evidence type="ECO:0000256" key="2">
    <source>
        <dbReference type="RuleBase" id="RU362080"/>
    </source>
</evidence>
<reference evidence="3 4" key="1">
    <citation type="submission" date="2016-10" db="EMBL/GenBank/DDBJ databases">
        <authorList>
            <person name="de Groot N.N."/>
        </authorList>
    </citation>
    <scope>NUCLEOTIDE SEQUENCE [LARGE SCALE GENOMIC DNA]</scope>
    <source>
        <strain evidence="3 4">DSM 22012</strain>
    </source>
</reference>
<evidence type="ECO:0000256" key="1">
    <source>
        <dbReference type="ARBA" id="ARBA00009981"/>
    </source>
</evidence>
<comment type="function">
    <text evidence="2">Antitoxin component of a type II toxin-antitoxin (TA) system.</text>
</comment>
<name>A0A1H5Z4U1_9GAMM</name>
<sequence>MKVESLTSLKNDTSQMLADLSSSKEPVQITEHGQPLAYLVDVQDYELMQRRVESLEGILGGERAVAEGKLLAQTEAMTKMSKWLNYSK</sequence>
<dbReference type="Gene3D" id="3.40.1620.10">
    <property type="entry name" value="YefM-like domain"/>
    <property type="match status" value="1"/>
</dbReference>
<evidence type="ECO:0000313" key="3">
    <source>
        <dbReference type="EMBL" id="SEG31559.1"/>
    </source>
</evidence>
<proteinExistence type="inferred from homology"/>
<dbReference type="InterPro" id="IPR036165">
    <property type="entry name" value="YefM-like_sf"/>
</dbReference>
<dbReference type="RefSeq" id="WP_104002880.1">
    <property type="nucleotide sequence ID" value="NZ_FNVQ01000001.1"/>
</dbReference>
<dbReference type="NCBIfam" id="TIGR01552">
    <property type="entry name" value="phd_fam"/>
    <property type="match status" value="1"/>
</dbReference>
<dbReference type="AlphaFoldDB" id="A0A1H5Z4U1"/>
<dbReference type="Pfam" id="PF02604">
    <property type="entry name" value="PhdYeFM_antitox"/>
    <property type="match status" value="1"/>
</dbReference>
<dbReference type="SUPFAM" id="SSF143120">
    <property type="entry name" value="YefM-like"/>
    <property type="match status" value="1"/>
</dbReference>
<organism evidence="3 4">
    <name type="scientific">Marinobacterium lutimaris</name>
    <dbReference type="NCBI Taxonomy" id="568106"/>
    <lineage>
        <taxon>Bacteria</taxon>
        <taxon>Pseudomonadati</taxon>
        <taxon>Pseudomonadota</taxon>
        <taxon>Gammaproteobacteria</taxon>
        <taxon>Oceanospirillales</taxon>
        <taxon>Oceanospirillaceae</taxon>
        <taxon>Marinobacterium</taxon>
    </lineage>
</organism>
<keyword evidence="4" id="KW-1185">Reference proteome</keyword>
<comment type="similarity">
    <text evidence="1 2">Belongs to the phD/YefM antitoxin family.</text>
</comment>
<evidence type="ECO:0000313" key="4">
    <source>
        <dbReference type="Proteomes" id="UP000236745"/>
    </source>
</evidence>
<dbReference type="EMBL" id="FNVQ01000001">
    <property type="protein sequence ID" value="SEG31559.1"/>
    <property type="molecule type" value="Genomic_DNA"/>
</dbReference>
<dbReference type="Proteomes" id="UP000236745">
    <property type="component" value="Unassembled WGS sequence"/>
</dbReference>
<accession>A0A1H5Z4U1</accession>
<protein>
    <recommendedName>
        <fullName evidence="2">Antitoxin</fullName>
    </recommendedName>
</protein>
<dbReference type="InterPro" id="IPR006442">
    <property type="entry name" value="Antitoxin_Phd/YefM"/>
</dbReference>